<evidence type="ECO:0000313" key="2">
    <source>
        <dbReference type="Proteomes" id="UP001597244"/>
    </source>
</evidence>
<evidence type="ECO:0000313" key="1">
    <source>
        <dbReference type="EMBL" id="MFD1466504.1"/>
    </source>
</evidence>
<name>A0ABW4DSN7_9LACO</name>
<protein>
    <submittedName>
        <fullName evidence="1">Uncharacterized protein</fullName>
    </submittedName>
</protein>
<comment type="caution">
    <text evidence="1">The sequence shown here is derived from an EMBL/GenBank/DDBJ whole genome shotgun (WGS) entry which is preliminary data.</text>
</comment>
<proteinExistence type="predicted"/>
<accession>A0ABW4DSN7</accession>
<dbReference type="Proteomes" id="UP001597244">
    <property type="component" value="Unassembled WGS sequence"/>
</dbReference>
<dbReference type="EMBL" id="JBHTOF010000103">
    <property type="protein sequence ID" value="MFD1466504.1"/>
    <property type="molecule type" value="Genomic_DNA"/>
</dbReference>
<keyword evidence="2" id="KW-1185">Reference proteome</keyword>
<gene>
    <name evidence="1" type="ORF">ACFQ4L_10565</name>
</gene>
<sequence>MGLISFLFGNKKPEDKSKDNPVEKVDYFEKNREIDAKMTINNYPMAEINPNAIYPWSDNVVYNGEVTIGNIIMLWWLDKYWNRNRAIPLYFERNYVKDFGAERQRLLTLGYIEPSGQLTELGKIALSENFKFIEKHRNNWHTPEENAKNNELYHERIENYAKQDEVLGMADDAKKLRQEITEEKAYDKISRPYFAAEKLGKQGEPEKSIGILIPLLLKAKGKNRFLRALITERIAIDSRKLKQYSQEINVLESYINTEMGQYRYDEYKEKFLKRITKAQQLQNKK</sequence>
<organism evidence="1 2">
    <name type="scientific">Lapidilactobacillus mulanensis</name>
    <dbReference type="NCBI Taxonomy" id="2485999"/>
    <lineage>
        <taxon>Bacteria</taxon>
        <taxon>Bacillati</taxon>
        <taxon>Bacillota</taxon>
        <taxon>Bacilli</taxon>
        <taxon>Lactobacillales</taxon>
        <taxon>Lactobacillaceae</taxon>
        <taxon>Lapidilactobacillus</taxon>
    </lineage>
</organism>
<reference evidence="2" key="1">
    <citation type="journal article" date="2019" name="Int. J. Syst. Evol. Microbiol.">
        <title>The Global Catalogue of Microorganisms (GCM) 10K type strain sequencing project: providing services to taxonomists for standard genome sequencing and annotation.</title>
        <authorList>
            <consortium name="The Broad Institute Genomics Platform"/>
            <consortium name="The Broad Institute Genome Sequencing Center for Infectious Disease"/>
            <person name="Wu L."/>
            <person name="Ma J."/>
        </authorList>
    </citation>
    <scope>NUCLEOTIDE SEQUENCE [LARGE SCALE GENOMIC DNA]</scope>
    <source>
        <strain evidence="2">CCM 8951</strain>
    </source>
</reference>
<dbReference type="RefSeq" id="WP_125577511.1">
    <property type="nucleotide sequence ID" value="NZ_JBHTOF010000103.1"/>
</dbReference>